<dbReference type="InterPro" id="IPR006674">
    <property type="entry name" value="HD_domain"/>
</dbReference>
<dbReference type="EMBL" id="JALRMR010000005">
    <property type="protein sequence ID" value="MDT1973867.1"/>
    <property type="molecule type" value="Genomic_DNA"/>
</dbReference>
<feature type="domain" description="HD/PDEase" evidence="2">
    <location>
        <begin position="507"/>
        <end position="663"/>
    </location>
</feature>
<feature type="transmembrane region" description="Helical" evidence="1">
    <location>
        <begin position="12"/>
        <end position="33"/>
    </location>
</feature>
<dbReference type="Pfam" id="PF07697">
    <property type="entry name" value="7TMR-HDED"/>
    <property type="match status" value="1"/>
</dbReference>
<evidence type="ECO:0000313" key="4">
    <source>
        <dbReference type="Proteomes" id="UP001249945"/>
    </source>
</evidence>
<feature type="transmembrane region" description="Helical" evidence="1">
    <location>
        <begin position="322"/>
        <end position="343"/>
    </location>
</feature>
<keyword evidence="1" id="KW-0472">Membrane</keyword>
<accession>A0AAW8R9Y0</accession>
<dbReference type="InterPro" id="IPR011621">
    <property type="entry name" value="Metal-dep_PHydrolase_7TM_intra"/>
</dbReference>
<keyword evidence="1" id="KW-1133">Transmembrane helix</keyword>
<gene>
    <name evidence="3" type="ORF">MX635_05585</name>
</gene>
<feature type="transmembrane region" description="Helical" evidence="1">
    <location>
        <begin position="349"/>
        <end position="367"/>
    </location>
</feature>
<dbReference type="AlphaFoldDB" id="A0AAW8R9Y0"/>
<dbReference type="PANTHER" id="PTHR36442">
    <property type="entry name" value="CYCLIC-DI-AMP PHOSPHODIESTERASE PGPH"/>
    <property type="match status" value="1"/>
</dbReference>
<dbReference type="NCBIfam" id="TIGR00277">
    <property type="entry name" value="HDIG"/>
    <property type="match status" value="1"/>
</dbReference>
<dbReference type="Pfam" id="PF01966">
    <property type="entry name" value="HD"/>
    <property type="match status" value="1"/>
</dbReference>
<dbReference type="InterPro" id="IPR006675">
    <property type="entry name" value="HDIG_dom"/>
</dbReference>
<reference evidence="3" key="1">
    <citation type="submission" date="2022-04" db="EMBL/GenBank/DDBJ databases">
        <title>Draft genome sequences of lactic acid bacteria (LAB) strains involved in meat spoilage.</title>
        <authorList>
            <person name="Palevich N."/>
        </authorList>
    </citation>
    <scope>NUCLEOTIDE SEQUENCE</scope>
    <source>
        <strain evidence="3">9-14</strain>
    </source>
</reference>
<dbReference type="InterPro" id="IPR052722">
    <property type="entry name" value="PgpH_phosphodiesterase"/>
</dbReference>
<evidence type="ECO:0000256" key="1">
    <source>
        <dbReference type="SAM" id="Phobius"/>
    </source>
</evidence>
<dbReference type="Pfam" id="PF07698">
    <property type="entry name" value="7TM-7TMR_HD"/>
    <property type="match status" value="1"/>
</dbReference>
<keyword evidence="1" id="KW-0812">Transmembrane</keyword>
<organism evidence="3 4">
    <name type="scientific">Carnobacterium divergens</name>
    <name type="common">Lactobacillus divergens</name>
    <dbReference type="NCBI Taxonomy" id="2748"/>
    <lineage>
        <taxon>Bacteria</taxon>
        <taxon>Bacillati</taxon>
        <taxon>Bacillota</taxon>
        <taxon>Bacilli</taxon>
        <taxon>Lactobacillales</taxon>
        <taxon>Carnobacteriaceae</taxon>
        <taxon>Carnobacterium</taxon>
    </lineage>
</organism>
<evidence type="ECO:0000259" key="2">
    <source>
        <dbReference type="SMART" id="SM00471"/>
    </source>
</evidence>
<evidence type="ECO:0000313" key="3">
    <source>
        <dbReference type="EMBL" id="MDT1973867.1"/>
    </source>
</evidence>
<dbReference type="Gene3D" id="1.10.3210.10">
    <property type="entry name" value="Hypothetical protein af1432"/>
    <property type="match status" value="1"/>
</dbReference>
<dbReference type="CDD" id="cd00077">
    <property type="entry name" value="HDc"/>
    <property type="match status" value="1"/>
</dbReference>
<proteinExistence type="predicted"/>
<dbReference type="SUPFAM" id="SSF109604">
    <property type="entry name" value="HD-domain/PDEase-like"/>
    <property type="match status" value="1"/>
</dbReference>
<feature type="transmembrane region" description="Helical" evidence="1">
    <location>
        <begin position="290"/>
        <end position="307"/>
    </location>
</feature>
<comment type="caution">
    <text evidence="3">The sequence shown here is derived from an EMBL/GenBank/DDBJ whole genome shotgun (WGS) entry which is preliminary data.</text>
</comment>
<protein>
    <submittedName>
        <fullName evidence="3">HDIG domain-containing protein</fullName>
    </submittedName>
</protein>
<dbReference type="Proteomes" id="UP001249945">
    <property type="component" value="Unassembled WGS sequence"/>
</dbReference>
<dbReference type="InterPro" id="IPR003607">
    <property type="entry name" value="HD/PDEase_dom"/>
</dbReference>
<feature type="transmembrane region" description="Helical" evidence="1">
    <location>
        <begin position="379"/>
        <end position="405"/>
    </location>
</feature>
<dbReference type="PANTHER" id="PTHR36442:SF1">
    <property type="entry name" value="CYCLIC-DI-AMP PHOSPHODIESTERASE PGPH"/>
    <property type="match status" value="1"/>
</dbReference>
<sequence length="728" mass="82000">MKRIIVSIQKKMGKFYIPFVLALFSLILFFIIFDSVKPKSLDLRLYQVADETIRSNATIEDKEKTKENQKAASESVQPVYQLNSNLVNTQLSKIEILFATIDDIRTQFQDKTKKIEETTESKESSIDTLNKEKTAAFRERMKAATDQANDFSNDLPDWAIVQLLNMDSSTLKSVKENTWKIVKEKMSKAIRDTDLTEVKQEAKDKLEYSNLTGNNLRTANLILENSIVANDILNEKATEEQRQMAVERVQPAMILQGQVLVQEGHIIDSNAMNQIELLGLLDKTASYRPIYALILVLITQMLILYYMEMNRKNRLIERGQHITLYTFVMVFGVILMKGLQLIQSSGANFLAMLYPAALIPLLVTVFVSRRFGNIANGFLAAFSIFIFIGEAGTSFSLVVTLFYLLSGMMGTMLSRARINRQLWPTFIWITIFNSLFVIAFVLYLNMQPFSSDGLLILLYGILSGLASYILAIVLNPYIEVLFEDNAVLTLTELANPNQPLLKELLTKAAGTYHHSLMVANLSANAVEAIGGDSMFARVACYYHDVGKIKHPFFFVENLPQGMENPHNMLKPEESKEIIFNHVTEGVKMLEEAKLPKGIIDICAQHHGTTLMKFFYVKAKEADPNVLESDFRYPGPKPQTKEAAVINIADSCEAAVRAMSQPTTEKIATVVHDLVNGRIIDGQFDECNITLKELHQVELSICEGLNGTFHSRIEYPTLTKNNATNEGKS</sequence>
<name>A0AAW8R9Y0_CARDV</name>
<dbReference type="SMART" id="SM00471">
    <property type="entry name" value="HDc"/>
    <property type="match status" value="1"/>
</dbReference>
<feature type="transmembrane region" description="Helical" evidence="1">
    <location>
        <begin position="456"/>
        <end position="478"/>
    </location>
</feature>
<dbReference type="RefSeq" id="WP_311780268.1">
    <property type="nucleotide sequence ID" value="NZ_JALRMR010000005.1"/>
</dbReference>
<feature type="transmembrane region" description="Helical" evidence="1">
    <location>
        <begin position="425"/>
        <end position="444"/>
    </location>
</feature>
<dbReference type="InterPro" id="IPR011624">
    <property type="entry name" value="Metal-dep_PHydrolase_7TM_extra"/>
</dbReference>